<reference evidence="9 10" key="1">
    <citation type="journal article" date="2011" name="Science">
        <title>The Selaginella genome identifies genetic changes associated with the evolution of vascular plants.</title>
        <authorList>
            <person name="Banks J.A."/>
            <person name="Nishiyama T."/>
            <person name="Hasebe M."/>
            <person name="Bowman J.L."/>
            <person name="Gribskov M."/>
            <person name="dePamphilis C."/>
            <person name="Albert V.A."/>
            <person name="Aono N."/>
            <person name="Aoyama T."/>
            <person name="Ambrose B.A."/>
            <person name="Ashton N.W."/>
            <person name="Axtell M.J."/>
            <person name="Barker E."/>
            <person name="Barker M.S."/>
            <person name="Bennetzen J.L."/>
            <person name="Bonawitz N.D."/>
            <person name="Chapple C."/>
            <person name="Cheng C."/>
            <person name="Correa L.G."/>
            <person name="Dacre M."/>
            <person name="DeBarry J."/>
            <person name="Dreyer I."/>
            <person name="Elias M."/>
            <person name="Engstrom E.M."/>
            <person name="Estelle M."/>
            <person name="Feng L."/>
            <person name="Finet C."/>
            <person name="Floyd S.K."/>
            <person name="Frommer W.B."/>
            <person name="Fujita T."/>
            <person name="Gramzow L."/>
            <person name="Gutensohn M."/>
            <person name="Harholt J."/>
            <person name="Hattori M."/>
            <person name="Heyl A."/>
            <person name="Hirai T."/>
            <person name="Hiwatashi Y."/>
            <person name="Ishikawa M."/>
            <person name="Iwata M."/>
            <person name="Karol K.G."/>
            <person name="Koehler B."/>
            <person name="Kolukisaoglu U."/>
            <person name="Kubo M."/>
            <person name="Kurata T."/>
            <person name="Lalonde S."/>
            <person name="Li K."/>
            <person name="Li Y."/>
            <person name="Litt A."/>
            <person name="Lyons E."/>
            <person name="Manning G."/>
            <person name="Maruyama T."/>
            <person name="Michael T.P."/>
            <person name="Mikami K."/>
            <person name="Miyazaki S."/>
            <person name="Morinaga S."/>
            <person name="Murata T."/>
            <person name="Mueller-Roeber B."/>
            <person name="Nelson D.R."/>
            <person name="Obara M."/>
            <person name="Oguri Y."/>
            <person name="Olmstead R.G."/>
            <person name="Onodera N."/>
            <person name="Petersen B.L."/>
            <person name="Pils B."/>
            <person name="Prigge M."/>
            <person name="Rensing S.A."/>
            <person name="Riano-Pachon D.M."/>
            <person name="Roberts A.W."/>
            <person name="Sato Y."/>
            <person name="Scheller H.V."/>
            <person name="Schulz B."/>
            <person name="Schulz C."/>
            <person name="Shakirov E.V."/>
            <person name="Shibagaki N."/>
            <person name="Shinohara N."/>
            <person name="Shippen D.E."/>
            <person name="Soerensen I."/>
            <person name="Sotooka R."/>
            <person name="Sugimoto N."/>
            <person name="Sugita M."/>
            <person name="Sumikawa N."/>
            <person name="Tanurdzic M."/>
            <person name="Theissen G."/>
            <person name="Ulvskov P."/>
            <person name="Wakazuki S."/>
            <person name="Weng J.K."/>
            <person name="Willats W.W."/>
            <person name="Wipf D."/>
            <person name="Wolf P.G."/>
            <person name="Yang L."/>
            <person name="Zimmer A.D."/>
            <person name="Zhu Q."/>
            <person name="Mitros T."/>
            <person name="Hellsten U."/>
            <person name="Loque D."/>
            <person name="Otillar R."/>
            <person name="Salamov A."/>
            <person name="Schmutz J."/>
            <person name="Shapiro H."/>
            <person name="Lindquist E."/>
            <person name="Lucas S."/>
            <person name="Rokhsar D."/>
            <person name="Grigoriev I.V."/>
        </authorList>
    </citation>
    <scope>NUCLEOTIDE SEQUENCE [LARGE SCALE GENOMIC DNA]</scope>
</reference>
<keyword evidence="3 7" id="KW-0479">Metal-binding</keyword>
<comment type="similarity">
    <text evidence="1 8">Belongs to the cytochrome P450 family.</text>
</comment>
<keyword evidence="10" id="KW-1185">Reference proteome</keyword>
<dbReference type="Gene3D" id="1.10.630.10">
    <property type="entry name" value="Cytochrome P450"/>
    <property type="match status" value="1"/>
</dbReference>
<dbReference type="KEGG" id="smo:SELMODRAFT_95630"/>
<comment type="cofactor">
    <cofactor evidence="7">
        <name>heme</name>
        <dbReference type="ChEBI" id="CHEBI:30413"/>
    </cofactor>
</comment>
<keyword evidence="5 7" id="KW-0408">Iron</keyword>
<name>D8RJX0_SELML</name>
<dbReference type="PANTHER" id="PTHR24286:SF384">
    <property type="entry name" value="P450, PUTATIVE (EUROFUNG)-RELATED"/>
    <property type="match status" value="1"/>
</dbReference>
<dbReference type="eggNOG" id="KOG0157">
    <property type="taxonomic scope" value="Eukaryota"/>
</dbReference>
<dbReference type="SUPFAM" id="SSF48264">
    <property type="entry name" value="Cytochrome P450"/>
    <property type="match status" value="1"/>
</dbReference>
<evidence type="ECO:0000256" key="2">
    <source>
        <dbReference type="ARBA" id="ARBA00022617"/>
    </source>
</evidence>
<dbReference type="OMA" id="ITDFTHE"/>
<evidence type="ECO:0000256" key="5">
    <source>
        <dbReference type="ARBA" id="ARBA00023004"/>
    </source>
</evidence>
<proteinExistence type="inferred from homology"/>
<dbReference type="EMBL" id="GL377582">
    <property type="protein sequence ID" value="EFJ27131.1"/>
    <property type="molecule type" value="Genomic_DNA"/>
</dbReference>
<evidence type="ECO:0000256" key="8">
    <source>
        <dbReference type="RuleBase" id="RU000461"/>
    </source>
</evidence>
<dbReference type="GO" id="GO:0005506">
    <property type="term" value="F:iron ion binding"/>
    <property type="evidence" value="ECO:0007669"/>
    <property type="project" value="InterPro"/>
</dbReference>
<dbReference type="PROSITE" id="PS00086">
    <property type="entry name" value="CYTOCHROME_P450"/>
    <property type="match status" value="1"/>
</dbReference>
<dbReference type="Gramene" id="EFJ27131">
    <property type="protein sequence ID" value="EFJ27131"/>
    <property type="gene ID" value="SELMODRAFT_95630"/>
</dbReference>
<dbReference type="InterPro" id="IPR036396">
    <property type="entry name" value="Cyt_P450_sf"/>
</dbReference>
<evidence type="ECO:0000256" key="3">
    <source>
        <dbReference type="ARBA" id="ARBA00022723"/>
    </source>
</evidence>
<dbReference type="GO" id="GO:0004497">
    <property type="term" value="F:monooxygenase activity"/>
    <property type="evidence" value="ECO:0007669"/>
    <property type="project" value="UniProtKB-KW"/>
</dbReference>
<evidence type="ECO:0000256" key="6">
    <source>
        <dbReference type="ARBA" id="ARBA00023033"/>
    </source>
</evidence>
<dbReference type="GO" id="GO:0016705">
    <property type="term" value="F:oxidoreductase activity, acting on paired donors, with incorporation or reduction of molecular oxygen"/>
    <property type="evidence" value="ECO:0007669"/>
    <property type="project" value="InterPro"/>
</dbReference>
<dbReference type="PANTHER" id="PTHR24286">
    <property type="entry name" value="CYTOCHROME P450 26"/>
    <property type="match status" value="1"/>
</dbReference>
<evidence type="ECO:0000313" key="9">
    <source>
        <dbReference type="EMBL" id="EFJ27131.1"/>
    </source>
</evidence>
<dbReference type="InParanoid" id="D8RJX0"/>
<keyword evidence="4 8" id="KW-0560">Oxidoreductase</keyword>
<evidence type="ECO:0000313" key="10">
    <source>
        <dbReference type="Proteomes" id="UP000001514"/>
    </source>
</evidence>
<gene>
    <name evidence="9" type="ORF">SELMODRAFT_95630</name>
</gene>
<dbReference type="GO" id="GO:0020037">
    <property type="term" value="F:heme binding"/>
    <property type="evidence" value="ECO:0007669"/>
    <property type="project" value="InterPro"/>
</dbReference>
<dbReference type="InterPro" id="IPR001128">
    <property type="entry name" value="Cyt_P450"/>
</dbReference>
<accession>D8RJX0</accession>
<dbReference type="InterPro" id="IPR002401">
    <property type="entry name" value="Cyt_P450_E_grp-I"/>
</dbReference>
<organism evidence="10">
    <name type="scientific">Selaginella moellendorffii</name>
    <name type="common">Spikemoss</name>
    <dbReference type="NCBI Taxonomy" id="88036"/>
    <lineage>
        <taxon>Eukaryota</taxon>
        <taxon>Viridiplantae</taxon>
        <taxon>Streptophyta</taxon>
        <taxon>Embryophyta</taxon>
        <taxon>Tracheophyta</taxon>
        <taxon>Lycopodiopsida</taxon>
        <taxon>Selaginellales</taxon>
        <taxon>Selaginellaceae</taxon>
        <taxon>Selaginella</taxon>
    </lineage>
</organism>
<keyword evidence="2 7" id="KW-0349">Heme</keyword>
<dbReference type="PRINTS" id="PR00463">
    <property type="entry name" value="EP450I"/>
</dbReference>
<feature type="binding site" description="axial binding residue" evidence="7">
    <location>
        <position position="72"/>
    </location>
    <ligand>
        <name>heme</name>
        <dbReference type="ChEBI" id="CHEBI:30413"/>
    </ligand>
    <ligandPart>
        <name>Fe</name>
        <dbReference type="ChEBI" id="CHEBI:18248"/>
    </ligandPart>
</feature>
<dbReference type="Pfam" id="PF00067">
    <property type="entry name" value="p450"/>
    <property type="match status" value="1"/>
</dbReference>
<sequence length="123" mass="13881">MVSFTSLSFSFTDPEPTLEVFYIPASIMWSVNTSRMKDEFFPEPQKFDPLRFQGNGPAPYVFTPFGGGPRTCPGNEFAKMEMLVFLHYLLLSHDWKPVITNEGIIVETAPLPAHGLPVKLSKR</sequence>
<dbReference type="InterPro" id="IPR017972">
    <property type="entry name" value="Cyt_P450_CS"/>
</dbReference>
<evidence type="ECO:0000256" key="4">
    <source>
        <dbReference type="ARBA" id="ARBA00023002"/>
    </source>
</evidence>
<protein>
    <submittedName>
        <fullName evidence="9">Uncharacterized protein</fullName>
    </submittedName>
</protein>
<dbReference type="HOGENOM" id="CLU_001570_15_4_1"/>
<evidence type="ECO:0000256" key="7">
    <source>
        <dbReference type="PIRSR" id="PIRSR602401-1"/>
    </source>
</evidence>
<evidence type="ECO:0000256" key="1">
    <source>
        <dbReference type="ARBA" id="ARBA00010617"/>
    </source>
</evidence>
<keyword evidence="6 8" id="KW-0503">Monooxygenase</keyword>
<dbReference type="Proteomes" id="UP000001514">
    <property type="component" value="Unassembled WGS sequence"/>
</dbReference>
<dbReference type="AlphaFoldDB" id="D8RJX0"/>